<dbReference type="EMBL" id="JAPDRK010000008">
    <property type="protein sequence ID" value="KAJ9609689.1"/>
    <property type="molecule type" value="Genomic_DNA"/>
</dbReference>
<keyword evidence="2" id="KW-0472">Membrane</keyword>
<keyword evidence="4" id="KW-1185">Reference proteome</keyword>
<comment type="caution">
    <text evidence="3">The sequence shown here is derived from an EMBL/GenBank/DDBJ whole genome shotgun (WGS) entry which is preliminary data.</text>
</comment>
<evidence type="ECO:0000313" key="4">
    <source>
        <dbReference type="Proteomes" id="UP001172673"/>
    </source>
</evidence>
<name>A0AA39CIQ8_9EURO</name>
<keyword evidence="2" id="KW-1133">Transmembrane helix</keyword>
<evidence type="ECO:0000256" key="2">
    <source>
        <dbReference type="SAM" id="Phobius"/>
    </source>
</evidence>
<feature type="transmembrane region" description="Helical" evidence="2">
    <location>
        <begin position="6"/>
        <end position="28"/>
    </location>
</feature>
<feature type="compositionally biased region" description="Basic residues" evidence="1">
    <location>
        <begin position="46"/>
        <end position="55"/>
    </location>
</feature>
<gene>
    <name evidence="3" type="ORF">H2200_006017</name>
</gene>
<sequence>MAGDNGKTLTILIFIGSFVGLVLGVWLIRRWAKSGAIERELESGLKRPHHERRTRAQTADRHPQIRVPPPAYHGGFVNDPYYWR</sequence>
<reference evidence="3" key="1">
    <citation type="submission" date="2022-10" db="EMBL/GenBank/DDBJ databases">
        <title>Culturing micro-colonial fungi from biological soil crusts in the Mojave desert and describing Neophaeococcomyces mojavensis, and introducing the new genera and species Taxawa tesnikishii.</title>
        <authorList>
            <person name="Kurbessoian T."/>
            <person name="Stajich J.E."/>
        </authorList>
    </citation>
    <scope>NUCLEOTIDE SEQUENCE</scope>
    <source>
        <strain evidence="3">TK_41</strain>
    </source>
</reference>
<dbReference type="Proteomes" id="UP001172673">
    <property type="component" value="Unassembled WGS sequence"/>
</dbReference>
<dbReference type="AlphaFoldDB" id="A0AA39CIQ8"/>
<keyword evidence="2" id="KW-0812">Transmembrane</keyword>
<feature type="region of interest" description="Disordered" evidence="1">
    <location>
        <begin position="42"/>
        <end position="84"/>
    </location>
</feature>
<evidence type="ECO:0000256" key="1">
    <source>
        <dbReference type="SAM" id="MobiDB-lite"/>
    </source>
</evidence>
<organism evidence="3 4">
    <name type="scientific">Cladophialophora chaetospira</name>
    <dbReference type="NCBI Taxonomy" id="386627"/>
    <lineage>
        <taxon>Eukaryota</taxon>
        <taxon>Fungi</taxon>
        <taxon>Dikarya</taxon>
        <taxon>Ascomycota</taxon>
        <taxon>Pezizomycotina</taxon>
        <taxon>Eurotiomycetes</taxon>
        <taxon>Chaetothyriomycetidae</taxon>
        <taxon>Chaetothyriales</taxon>
        <taxon>Herpotrichiellaceae</taxon>
        <taxon>Cladophialophora</taxon>
    </lineage>
</organism>
<proteinExistence type="predicted"/>
<protein>
    <submittedName>
        <fullName evidence="3">Uncharacterized protein</fullName>
    </submittedName>
</protein>
<evidence type="ECO:0000313" key="3">
    <source>
        <dbReference type="EMBL" id="KAJ9609689.1"/>
    </source>
</evidence>
<accession>A0AA39CIQ8</accession>